<feature type="domain" description="Hcy-binding" evidence="5">
    <location>
        <begin position="3"/>
        <end position="293"/>
    </location>
</feature>
<keyword evidence="3 4" id="KW-0479">Metal-binding</keyword>
<comment type="cofactor">
    <cofactor evidence="3">
        <name>Zn(2+)</name>
        <dbReference type="ChEBI" id="CHEBI:29105"/>
    </cofactor>
    <text evidence="3">Binds 1 zinc ion per subunit.</text>
</comment>
<dbReference type="GO" id="GO:0032259">
    <property type="term" value="P:methylation"/>
    <property type="evidence" value="ECO:0007669"/>
    <property type="project" value="UniProtKB-KW"/>
</dbReference>
<evidence type="ECO:0000313" key="6">
    <source>
        <dbReference type="EMBL" id="EAS51432.1"/>
    </source>
</evidence>
<dbReference type="SUPFAM" id="SSF82282">
    <property type="entry name" value="Homocysteine S-methyltransferase"/>
    <property type="match status" value="1"/>
</dbReference>
<proteinExistence type="predicted"/>
<keyword evidence="1 4" id="KW-0489">Methyltransferase</keyword>
<evidence type="ECO:0000256" key="1">
    <source>
        <dbReference type="ARBA" id="ARBA00022603"/>
    </source>
</evidence>
<evidence type="ECO:0000313" key="7">
    <source>
        <dbReference type="Proteomes" id="UP000000321"/>
    </source>
</evidence>
<evidence type="ECO:0000256" key="4">
    <source>
        <dbReference type="PROSITE-ProRule" id="PRU00333"/>
    </source>
</evidence>
<dbReference type="Gene3D" id="3.20.20.330">
    <property type="entry name" value="Homocysteine-binding-like domain"/>
    <property type="match status" value="1"/>
</dbReference>
<dbReference type="PROSITE" id="PS50970">
    <property type="entry name" value="HCY"/>
    <property type="match status" value="1"/>
</dbReference>
<dbReference type="OrthoDB" id="9803687at2"/>
<accession>Q1YME9</accession>
<evidence type="ECO:0000256" key="2">
    <source>
        <dbReference type="ARBA" id="ARBA00022679"/>
    </source>
</evidence>
<keyword evidence="3 4" id="KW-0862">Zinc</keyword>
<dbReference type="PANTHER" id="PTHR11103">
    <property type="entry name" value="SLR1189 PROTEIN"/>
    <property type="match status" value="1"/>
</dbReference>
<dbReference type="EMBL" id="AAPJ01000001">
    <property type="protein sequence ID" value="EAS51432.1"/>
    <property type="molecule type" value="Genomic_DNA"/>
</dbReference>
<evidence type="ECO:0000256" key="3">
    <source>
        <dbReference type="PIRSR" id="PIRSR037505-2"/>
    </source>
</evidence>
<feature type="binding site" evidence="3 4">
    <location>
        <position position="279"/>
    </location>
    <ligand>
        <name>Zn(2+)</name>
        <dbReference type="ChEBI" id="CHEBI:29105"/>
    </ligand>
</feature>
<dbReference type="GO" id="GO:0008270">
    <property type="term" value="F:zinc ion binding"/>
    <property type="evidence" value="ECO:0007669"/>
    <property type="project" value="InterPro"/>
</dbReference>
<keyword evidence="2 4" id="KW-0808">Transferase</keyword>
<dbReference type="Pfam" id="PF02574">
    <property type="entry name" value="S-methyl_trans"/>
    <property type="match status" value="1"/>
</dbReference>
<comment type="caution">
    <text evidence="6">The sequence shown here is derived from an EMBL/GenBank/DDBJ whole genome shotgun (WGS) entry which is preliminary data.</text>
</comment>
<dbReference type="HOGENOM" id="CLU_004914_3_0_5"/>
<dbReference type="BioCyc" id="AURANTIMONAS:SI859A1_02248-MONOMER"/>
<evidence type="ECO:0000259" key="5">
    <source>
        <dbReference type="PROSITE" id="PS50970"/>
    </source>
</evidence>
<dbReference type="InterPro" id="IPR003726">
    <property type="entry name" value="HCY_dom"/>
</dbReference>
<dbReference type="AlphaFoldDB" id="Q1YME9"/>
<dbReference type="GO" id="GO:0009086">
    <property type="term" value="P:methionine biosynthetic process"/>
    <property type="evidence" value="ECO:0007669"/>
    <property type="project" value="InterPro"/>
</dbReference>
<dbReference type="Proteomes" id="UP000000321">
    <property type="component" value="Unassembled WGS sequence"/>
</dbReference>
<feature type="binding site" evidence="3 4">
    <location>
        <position position="278"/>
    </location>
    <ligand>
        <name>Zn(2+)</name>
        <dbReference type="ChEBI" id="CHEBI:29105"/>
    </ligand>
</feature>
<protein>
    <submittedName>
        <fullName evidence="6">Homocysteine S-methyltransferase</fullName>
    </submittedName>
</protein>
<reference evidence="6 7" key="1">
    <citation type="journal article" date="2008" name="Appl. Environ. Microbiol.">
        <title>Genomic insights into Mn(II) oxidation by the marine alphaproteobacterium Aurantimonas sp. strain SI85-9A1.</title>
        <authorList>
            <person name="Dick G.J."/>
            <person name="Podell S."/>
            <person name="Johnson H.A."/>
            <person name="Rivera-Espinoza Y."/>
            <person name="Bernier-Latmani R."/>
            <person name="McCarthy J.K."/>
            <person name="Torpey J.W."/>
            <person name="Clement B.G."/>
            <person name="Gaasterland T."/>
            <person name="Tebo B.M."/>
        </authorList>
    </citation>
    <scope>NUCLEOTIDE SEQUENCE [LARGE SCALE GENOMIC DNA]</scope>
    <source>
        <strain evidence="6 7">SI85-9A1</strain>
    </source>
</reference>
<dbReference type="InterPro" id="IPR036589">
    <property type="entry name" value="HCY_dom_sf"/>
</dbReference>
<name>Q1YME9_AURMS</name>
<dbReference type="PIRSF" id="PIRSF037505">
    <property type="entry name" value="Betaine_HMT"/>
    <property type="match status" value="1"/>
</dbReference>
<organism evidence="6 7">
    <name type="scientific">Aurantimonas manganoxydans (strain ATCC BAA-1229 / DSM 21871 / SI85-9A1)</name>
    <dbReference type="NCBI Taxonomy" id="287752"/>
    <lineage>
        <taxon>Bacteria</taxon>
        <taxon>Pseudomonadati</taxon>
        <taxon>Pseudomonadota</taxon>
        <taxon>Alphaproteobacteria</taxon>
        <taxon>Hyphomicrobiales</taxon>
        <taxon>Aurantimonadaceae</taxon>
        <taxon>Aurantimonas</taxon>
    </lineage>
</organism>
<dbReference type="GO" id="GO:0008168">
    <property type="term" value="F:methyltransferase activity"/>
    <property type="evidence" value="ECO:0007669"/>
    <property type="project" value="UniProtKB-UniRule"/>
</dbReference>
<feature type="binding site" evidence="3 4">
    <location>
        <position position="212"/>
    </location>
    <ligand>
        <name>Zn(2+)</name>
        <dbReference type="ChEBI" id="CHEBI:29105"/>
    </ligand>
</feature>
<keyword evidence="7" id="KW-1185">Reference proteome</keyword>
<dbReference type="InterPro" id="IPR017226">
    <property type="entry name" value="BHMT-like"/>
</dbReference>
<gene>
    <name evidence="6" type="ORF">SI859A1_02248</name>
</gene>
<dbReference type="RefSeq" id="WP_009210071.1">
    <property type="nucleotide sequence ID" value="NZ_BBWP01000044.1"/>
</dbReference>
<sequence length="336" mass="34891">MPHSLTQLLDAKGVLLADGATGTNLFEVGLEAGEAPEMWLESHPDRITALHQAFVDNGADIILSCSFGANRHRLKLHQAEGRTHALNRIAAELARAVADAAGRPVVVGGSVGPTGELLQPLGALSYAEAVEAFREQIAGLKDGGVDVVWIETMSAGEEVRAAAEAALACDMPYVVTGSFDSAGRTMMGIHPCDFHKAVDGLSRRPVAVGANCGVGASDMLATALELETGSPDSALVVKANCGIPRFVDGGTVYSGTPDQMADYARLAIDAGARIIGGCCGTSPQHLGAMRQAIDSHVRRQRPSIAEIVEAVGPLVNKAASAAGETAPRTGRRRSRD</sequence>
<dbReference type="PANTHER" id="PTHR11103:SF18">
    <property type="entry name" value="SLR1189 PROTEIN"/>
    <property type="match status" value="1"/>
</dbReference>
<dbReference type="NCBIfam" id="NF005718">
    <property type="entry name" value="PRK07534.1"/>
    <property type="match status" value="1"/>
</dbReference>